<dbReference type="FunFam" id="3.40.50.1000:FF:000022">
    <property type="entry name" value="Phosphoglycolate phosphatase"/>
    <property type="match status" value="1"/>
</dbReference>
<evidence type="ECO:0000259" key="2">
    <source>
        <dbReference type="Pfam" id="PF22725"/>
    </source>
</evidence>
<dbReference type="SFLD" id="SFLDG01135">
    <property type="entry name" value="C1.5.6:_HAD__Beta-PGM__Phospha"/>
    <property type="match status" value="1"/>
</dbReference>
<feature type="domain" description="Gfo/Idh/MocA-like oxidoreductase N-terminal" evidence="1">
    <location>
        <begin position="241"/>
        <end position="358"/>
    </location>
</feature>
<dbReference type="InterPro" id="IPR055170">
    <property type="entry name" value="GFO_IDH_MocA-like_dom"/>
</dbReference>
<dbReference type="InterPro" id="IPR000683">
    <property type="entry name" value="Gfo/Idh/MocA-like_OxRdtase_N"/>
</dbReference>
<dbReference type="InterPro" id="IPR023198">
    <property type="entry name" value="PGP-like_dom2"/>
</dbReference>
<dbReference type="Gene3D" id="3.40.50.1000">
    <property type="entry name" value="HAD superfamily/HAD-like"/>
    <property type="match status" value="1"/>
</dbReference>
<dbReference type="GO" id="GO:0016491">
    <property type="term" value="F:oxidoreductase activity"/>
    <property type="evidence" value="ECO:0007669"/>
    <property type="project" value="UniProtKB-KW"/>
</dbReference>
<dbReference type="AlphaFoldDB" id="A0A285PYL2"/>
<dbReference type="SUPFAM" id="SSF55347">
    <property type="entry name" value="Glyceraldehyde-3-phosphate dehydrogenase-like, C-terminal domain"/>
    <property type="match status" value="1"/>
</dbReference>
<protein>
    <submittedName>
        <fullName evidence="3">Oxidoreductase family, NAD-binding Rossmann fold</fullName>
        <ecNumber evidence="3">1.-.-.-</ecNumber>
    </submittedName>
</protein>
<dbReference type="SUPFAM" id="SSF56784">
    <property type="entry name" value="HAD-like"/>
    <property type="match status" value="1"/>
</dbReference>
<dbReference type="InterPro" id="IPR041492">
    <property type="entry name" value="HAD_2"/>
</dbReference>
<dbReference type="Pfam" id="PF01408">
    <property type="entry name" value="GFO_IDH_MocA"/>
    <property type="match status" value="1"/>
</dbReference>
<dbReference type="PANTHER" id="PTHR43054:SF1">
    <property type="entry name" value="SCYLLO-INOSITOL 2-DEHYDROGENASE (NADP(+)) IOLU"/>
    <property type="match status" value="1"/>
</dbReference>
<proteinExistence type="predicted"/>
<dbReference type="Pfam" id="PF22725">
    <property type="entry name" value="GFO_IDH_MocA_C3"/>
    <property type="match status" value="1"/>
</dbReference>
<dbReference type="GO" id="GO:0000166">
    <property type="term" value="F:nucleotide binding"/>
    <property type="evidence" value="ECO:0007669"/>
    <property type="project" value="InterPro"/>
</dbReference>
<dbReference type="InterPro" id="IPR036412">
    <property type="entry name" value="HAD-like_sf"/>
</dbReference>
<dbReference type="InterPro" id="IPR023214">
    <property type="entry name" value="HAD_sf"/>
</dbReference>
<feature type="domain" description="GFO/IDH/MocA-like oxidoreductase" evidence="2">
    <location>
        <begin position="377"/>
        <end position="473"/>
    </location>
</feature>
<dbReference type="RefSeq" id="WP_096240821.1">
    <property type="nucleotide sequence ID" value="NZ_LT907978.1"/>
</dbReference>
<dbReference type="EMBL" id="LT907978">
    <property type="protein sequence ID" value="SOB72850.1"/>
    <property type="molecule type" value="Genomic_DNA"/>
</dbReference>
<name>A0A285PYL2_9FIRM</name>
<accession>A0A285PYL2</accession>
<dbReference type="InterPro" id="IPR036291">
    <property type="entry name" value="NAD(P)-bd_dom_sf"/>
</dbReference>
<reference evidence="4" key="1">
    <citation type="submission" date="2017-09" db="EMBL/GenBank/DDBJ databases">
        <authorList>
            <person name="Shetty A S."/>
        </authorList>
    </citation>
    <scope>NUCLEOTIDE SEQUENCE [LARGE SCALE GENOMIC DNA]</scope>
</reference>
<gene>
    <name evidence="3" type="ORF">EHLA_2219</name>
</gene>
<keyword evidence="4" id="KW-1185">Reference proteome</keyword>
<keyword evidence="3" id="KW-0560">Oxidoreductase</keyword>
<dbReference type="SFLD" id="SFLDS00003">
    <property type="entry name" value="Haloacid_Dehalogenase"/>
    <property type="match status" value="1"/>
</dbReference>
<dbReference type="SUPFAM" id="SSF51735">
    <property type="entry name" value="NAD(P)-binding Rossmann-fold domains"/>
    <property type="match status" value="1"/>
</dbReference>
<dbReference type="EC" id="1.-.-.-" evidence="3"/>
<dbReference type="STRING" id="39488.ERS852450_02913"/>
<dbReference type="PANTHER" id="PTHR43054">
    <property type="match status" value="1"/>
</dbReference>
<dbReference type="CDD" id="cd04302">
    <property type="entry name" value="HAD_5NT"/>
    <property type="match status" value="1"/>
</dbReference>
<evidence type="ECO:0000259" key="1">
    <source>
        <dbReference type="Pfam" id="PF01408"/>
    </source>
</evidence>
<evidence type="ECO:0000313" key="4">
    <source>
        <dbReference type="Proteomes" id="UP000217549"/>
    </source>
</evidence>
<sequence>MKQYLLFDLDGTLTDPMVGITSSVQYALEKFGIHVRYLKELIPFIGPPLAESFQKFYGFSKEDAERAIQYYREYYAPKGIFENEVYEGIPEMLAHLTEAGFTLLVATSKPTVFARKVLKHFGMEDYFSFVGGSELDGSRTKKAEVISYILKTCEIRAKEAIMIGDRRHDIEGGKACGLESVGVLYGYGTEQELTEAGADHIIRTVAELEDYLRNQGENPAKLTWYDRLKGRTEEGKETDMIRFGMIGTGKIAEKFWQANRYGKDFELTAVYSRTLERAKQFGFQKGQLQYFDDLEAFANSDCIDAVYVASPNGCHYEQVMTLLKAGKHVLCEKPMASNLKEAQEMFAEAEKQNLILLEGMRSIYAPSFQKMIPYMETLGTIRRATLQYCQYSSRYDNYKRGIVENAFKPELSNGALMDIGVYVVSCMIRLFGAPKAIKASGIKLHNGVDGAGTILMEYPDMIGEAIYSKITDSAMPSQIQGEDASMLVQEIENVKDLRIVRKGVVQSIHFEQSDNILNYETQEFIKMIKTGMGWKKSKEITLETMKVLDEARKQLHIVFPADKKPKEKKK</sequence>
<dbReference type="Gene3D" id="3.30.360.10">
    <property type="entry name" value="Dihydrodipicolinate Reductase, domain 2"/>
    <property type="match status" value="1"/>
</dbReference>
<dbReference type="Pfam" id="PF13419">
    <property type="entry name" value="HAD_2"/>
    <property type="match status" value="1"/>
</dbReference>
<organism evidence="3 4">
    <name type="scientific">Anaerobutyricum hallii</name>
    <dbReference type="NCBI Taxonomy" id="39488"/>
    <lineage>
        <taxon>Bacteria</taxon>
        <taxon>Bacillati</taxon>
        <taxon>Bacillota</taxon>
        <taxon>Clostridia</taxon>
        <taxon>Lachnospirales</taxon>
        <taxon>Lachnospiraceae</taxon>
        <taxon>Anaerobutyricum</taxon>
    </lineage>
</organism>
<dbReference type="KEGG" id="ehl:EHLA_2219"/>
<dbReference type="SFLD" id="SFLDG01129">
    <property type="entry name" value="C1.5:_HAD__Beta-PGM__Phosphata"/>
    <property type="match status" value="1"/>
</dbReference>
<dbReference type="Gene3D" id="1.10.150.240">
    <property type="entry name" value="Putative phosphatase, domain 2"/>
    <property type="match status" value="1"/>
</dbReference>
<dbReference type="Gene3D" id="3.40.50.720">
    <property type="entry name" value="NAD(P)-binding Rossmann-like Domain"/>
    <property type="match status" value="1"/>
</dbReference>
<evidence type="ECO:0000313" key="3">
    <source>
        <dbReference type="EMBL" id="SOB72850.1"/>
    </source>
</evidence>
<dbReference type="Proteomes" id="UP000217549">
    <property type="component" value="Chromosome I"/>
</dbReference>